<name>A0ABQ2PTB8_9NEIS</name>
<evidence type="ECO:0000313" key="3">
    <source>
        <dbReference type="Proteomes" id="UP000621859"/>
    </source>
</evidence>
<dbReference type="RefSeq" id="WP_188687902.1">
    <property type="nucleotide sequence ID" value="NZ_BMLY01000001.1"/>
</dbReference>
<proteinExistence type="predicted"/>
<dbReference type="EMBL" id="BMLY01000015">
    <property type="protein sequence ID" value="GGP28341.1"/>
    <property type="molecule type" value="Genomic_DNA"/>
</dbReference>
<organism evidence="2 3">
    <name type="scientific">Silvimonas amylolytica</name>
    <dbReference type="NCBI Taxonomy" id="449663"/>
    <lineage>
        <taxon>Bacteria</taxon>
        <taxon>Pseudomonadati</taxon>
        <taxon>Pseudomonadota</taxon>
        <taxon>Betaproteobacteria</taxon>
        <taxon>Neisseriales</taxon>
        <taxon>Chitinibacteraceae</taxon>
        <taxon>Silvimonas</taxon>
    </lineage>
</organism>
<gene>
    <name evidence="1" type="ORF">GCM10010971_02510</name>
    <name evidence="2" type="ORF">GCM10010971_41600</name>
</gene>
<keyword evidence="3" id="KW-1185">Reference proteome</keyword>
<protein>
    <submittedName>
        <fullName evidence="2">Uncharacterized protein</fullName>
    </submittedName>
</protein>
<evidence type="ECO:0000313" key="2">
    <source>
        <dbReference type="EMBL" id="GGP28341.1"/>
    </source>
</evidence>
<dbReference type="Proteomes" id="UP000621859">
    <property type="component" value="Unassembled WGS sequence"/>
</dbReference>
<reference evidence="3" key="2">
    <citation type="journal article" date="2019" name="Int. J. Syst. Evol. Microbiol.">
        <title>The Global Catalogue of Microorganisms (GCM) 10K type strain sequencing project: providing services to taxonomists for standard genome sequencing and annotation.</title>
        <authorList>
            <consortium name="The Broad Institute Genomics Platform"/>
            <consortium name="The Broad Institute Genome Sequencing Center for Infectious Disease"/>
            <person name="Wu L."/>
            <person name="Ma J."/>
        </authorList>
    </citation>
    <scope>NUCLEOTIDE SEQUENCE [LARGE SCALE GENOMIC DNA]</scope>
    <source>
        <strain evidence="3">CGMCC 1.8860</strain>
    </source>
</reference>
<sequence length="107" mass="11482">MRFKTTATVVGAKMFKGEVDGQNYDSTTVFTLMDQDESKGTARGFAIADFKFPSSDLFQQLKALKYPIQAELELDQVSNGKTVKTVLVGLKPLGGVNTADGTLSKAG</sequence>
<reference evidence="2" key="3">
    <citation type="submission" date="2024-05" db="EMBL/GenBank/DDBJ databases">
        <authorList>
            <person name="Sun Q."/>
            <person name="Zhou Y."/>
        </authorList>
    </citation>
    <scope>NUCLEOTIDE SEQUENCE</scope>
    <source>
        <strain evidence="2">CGMCC 1.8860</strain>
    </source>
</reference>
<comment type="caution">
    <text evidence="2">The sequence shown here is derived from an EMBL/GenBank/DDBJ whole genome shotgun (WGS) entry which is preliminary data.</text>
</comment>
<accession>A0ABQ2PTB8</accession>
<reference evidence="2" key="1">
    <citation type="journal article" date="2014" name="Int. J. Syst. Evol. Microbiol.">
        <title>Complete genome of a new Firmicutes species belonging to the dominant human colonic microbiota ('Ruminococcus bicirculans') reveals two chromosomes and a selective capacity to utilize plant glucans.</title>
        <authorList>
            <consortium name="NISC Comparative Sequencing Program"/>
            <person name="Wegmann U."/>
            <person name="Louis P."/>
            <person name="Goesmann A."/>
            <person name="Henrissat B."/>
            <person name="Duncan S.H."/>
            <person name="Flint H.J."/>
        </authorList>
    </citation>
    <scope>NUCLEOTIDE SEQUENCE</scope>
    <source>
        <strain evidence="2">CGMCC 1.8860</strain>
    </source>
</reference>
<evidence type="ECO:0000313" key="1">
    <source>
        <dbReference type="EMBL" id="GGP24432.1"/>
    </source>
</evidence>
<dbReference type="EMBL" id="BMLY01000001">
    <property type="protein sequence ID" value="GGP24432.1"/>
    <property type="molecule type" value="Genomic_DNA"/>
</dbReference>